<dbReference type="GO" id="GO:0008270">
    <property type="term" value="F:zinc ion binding"/>
    <property type="evidence" value="ECO:0007669"/>
    <property type="project" value="UniProtKB-UniRule"/>
</dbReference>
<dbReference type="Gene3D" id="3.30.60.190">
    <property type="match status" value="1"/>
</dbReference>
<dbReference type="PROSITE" id="PS51083">
    <property type="entry name" value="ZF_HIT"/>
    <property type="match status" value="1"/>
</dbReference>
<dbReference type="RefSeq" id="XP_015659544.1">
    <property type="nucleotide sequence ID" value="XM_015802143.1"/>
</dbReference>
<evidence type="ECO:0000313" key="4">
    <source>
        <dbReference type="EMBL" id="KPA81103.1"/>
    </source>
</evidence>
<accession>A0A0M9G2U9</accession>
<keyword evidence="1" id="KW-0863">Zinc-finger</keyword>
<dbReference type="VEuPathDB" id="TriTrypDB:LpyrH10_07_2650"/>
<feature type="region of interest" description="Disordered" evidence="2">
    <location>
        <begin position="78"/>
        <end position="203"/>
    </location>
</feature>
<dbReference type="RefSeq" id="XP_015659543.1">
    <property type="nucleotide sequence ID" value="XM_015802142.1"/>
</dbReference>
<dbReference type="RefSeq" id="XP_015659542.1">
    <property type="nucleotide sequence ID" value="XM_015802141.1"/>
</dbReference>
<name>A0A0M9G2U9_LEPPY</name>
<protein>
    <recommendedName>
        <fullName evidence="3">HIT-type domain-containing protein</fullName>
    </recommendedName>
</protein>
<gene>
    <name evidence="4" type="ORF">ABB37_04458</name>
</gene>
<feature type="domain" description="HIT-type" evidence="3">
    <location>
        <begin position="3"/>
        <end position="38"/>
    </location>
</feature>
<dbReference type="AlphaFoldDB" id="A0A0M9G2U9"/>
<feature type="compositionally biased region" description="Polar residues" evidence="2">
    <location>
        <begin position="121"/>
        <end position="130"/>
    </location>
</feature>
<proteinExistence type="predicted"/>
<keyword evidence="1" id="KW-0479">Metal-binding</keyword>
<dbReference type="EMBL" id="LGTL01000007">
    <property type="protein sequence ID" value="KPA81103.1"/>
    <property type="molecule type" value="Genomic_DNA"/>
</dbReference>
<feature type="compositionally biased region" description="Low complexity" evidence="2">
    <location>
        <begin position="135"/>
        <end position="155"/>
    </location>
</feature>
<dbReference type="EMBL" id="LGTL01000007">
    <property type="protein sequence ID" value="KPA81105.1"/>
    <property type="molecule type" value="Genomic_DNA"/>
</dbReference>
<comment type="caution">
    <text evidence="4">The sequence shown here is derived from an EMBL/GenBank/DDBJ whole genome shotgun (WGS) entry which is preliminary data.</text>
</comment>
<feature type="compositionally biased region" description="Basic and acidic residues" evidence="2">
    <location>
        <begin position="81"/>
        <end position="93"/>
    </location>
</feature>
<dbReference type="OrthoDB" id="18412at2759"/>
<feature type="compositionally biased region" description="Low complexity" evidence="2">
    <location>
        <begin position="179"/>
        <end position="189"/>
    </location>
</feature>
<dbReference type="Proteomes" id="UP000037923">
    <property type="component" value="Unassembled WGS sequence"/>
</dbReference>
<sequence length="281" mass="30490">MKCVVCEAEKANYRCRTCRSAYCSSACYKRHRMSREEAEAVAAATHVVKDEDSTAGATAAKSYASNLDYLCENITAAQQPEMERETKRQRTEAEADVFSDLSREKASASGQRARPGEAPSAASSPLTTMATLPVSPSSNSTTTTAAASATESNPALQPQPQCSDDKQQQGQEEETKESAAAALQPQQAASTGPATTDRKEEEEVAVDADAVYILQEKHLRALVSDSNVRNALRSPLLQKLIRTIDSSRSRLDALDAAQYNNADFKQFCNEVMRVIARVEGR</sequence>
<dbReference type="GeneID" id="26904749"/>
<keyword evidence="5" id="KW-1185">Reference proteome</keyword>
<dbReference type="OMA" id="DKASYRC"/>
<keyword evidence="1" id="KW-0862">Zinc</keyword>
<dbReference type="EMBL" id="LGTL01000007">
    <property type="protein sequence ID" value="KPA81104.1"/>
    <property type="molecule type" value="Genomic_DNA"/>
</dbReference>
<dbReference type="Pfam" id="PF04438">
    <property type="entry name" value="zf-HIT"/>
    <property type="match status" value="1"/>
</dbReference>
<evidence type="ECO:0000256" key="2">
    <source>
        <dbReference type="SAM" id="MobiDB-lite"/>
    </source>
</evidence>
<dbReference type="SUPFAM" id="SSF144232">
    <property type="entry name" value="HIT/MYND zinc finger-like"/>
    <property type="match status" value="1"/>
</dbReference>
<organism evidence="4 5">
    <name type="scientific">Leptomonas pyrrhocoris</name>
    <name type="common">Firebug parasite</name>
    <dbReference type="NCBI Taxonomy" id="157538"/>
    <lineage>
        <taxon>Eukaryota</taxon>
        <taxon>Discoba</taxon>
        <taxon>Euglenozoa</taxon>
        <taxon>Kinetoplastea</taxon>
        <taxon>Metakinetoplastina</taxon>
        <taxon>Trypanosomatida</taxon>
        <taxon>Trypanosomatidae</taxon>
        <taxon>Leishmaniinae</taxon>
        <taxon>Leptomonas</taxon>
    </lineage>
</organism>
<evidence type="ECO:0000259" key="3">
    <source>
        <dbReference type="PROSITE" id="PS51083"/>
    </source>
</evidence>
<dbReference type="CDD" id="cd23024">
    <property type="entry name" value="zf-HIT_ZNHIT2-3"/>
    <property type="match status" value="1"/>
</dbReference>
<dbReference type="InterPro" id="IPR007529">
    <property type="entry name" value="Znf_HIT"/>
</dbReference>
<evidence type="ECO:0000256" key="1">
    <source>
        <dbReference type="PROSITE-ProRule" id="PRU00453"/>
    </source>
</evidence>
<reference evidence="4 5" key="1">
    <citation type="submission" date="2015-07" db="EMBL/GenBank/DDBJ databases">
        <title>High-quality genome of monoxenous trypanosomatid Leptomonas pyrrhocoris.</title>
        <authorList>
            <person name="Flegontov P."/>
            <person name="Butenko A."/>
            <person name="Firsov S."/>
            <person name="Vlcek C."/>
            <person name="Logacheva M.D."/>
            <person name="Field M."/>
            <person name="Filatov D."/>
            <person name="Flegontova O."/>
            <person name="Gerasimov E."/>
            <person name="Jackson A.P."/>
            <person name="Kelly S."/>
            <person name="Opperdoes F."/>
            <person name="O'Reilly A."/>
            <person name="Votypka J."/>
            <person name="Yurchenko V."/>
            <person name="Lukes J."/>
        </authorList>
    </citation>
    <scope>NUCLEOTIDE SEQUENCE [LARGE SCALE GENOMIC DNA]</scope>
    <source>
        <strain evidence="4">H10</strain>
    </source>
</reference>
<evidence type="ECO:0000313" key="5">
    <source>
        <dbReference type="Proteomes" id="UP000037923"/>
    </source>
</evidence>